<evidence type="ECO:0000313" key="4">
    <source>
        <dbReference type="Proteomes" id="UP000001307"/>
    </source>
</evidence>
<reference evidence="3 4" key="1">
    <citation type="journal article" date="2010" name="Science">
        <title>Plasticity of animal genome architecture unmasked by rapid evolution of a pelagic tunicate.</title>
        <authorList>
            <person name="Denoeud F."/>
            <person name="Henriet S."/>
            <person name="Mungpakdee S."/>
            <person name="Aury J.M."/>
            <person name="Da Silva C."/>
            <person name="Brinkmann H."/>
            <person name="Mikhaleva J."/>
            <person name="Olsen L.C."/>
            <person name="Jubin C."/>
            <person name="Canestro C."/>
            <person name="Bouquet J.M."/>
            <person name="Danks G."/>
            <person name="Poulain J."/>
            <person name="Campsteijn C."/>
            <person name="Adamski M."/>
            <person name="Cross I."/>
            <person name="Yadetie F."/>
            <person name="Muffato M."/>
            <person name="Louis A."/>
            <person name="Butcher S."/>
            <person name="Tsagkogeorga G."/>
            <person name="Konrad A."/>
            <person name="Singh S."/>
            <person name="Jensen M.F."/>
            <person name="Cong E.H."/>
            <person name="Eikeseth-Otteraa H."/>
            <person name="Noel B."/>
            <person name="Anthouard V."/>
            <person name="Porcel B.M."/>
            <person name="Kachouri-Lafond R."/>
            <person name="Nishino A."/>
            <person name="Ugolini M."/>
            <person name="Chourrout P."/>
            <person name="Nishida H."/>
            <person name="Aasland R."/>
            <person name="Huzurbazar S."/>
            <person name="Westhof E."/>
            <person name="Delsuc F."/>
            <person name="Lehrach H."/>
            <person name="Reinhardt R."/>
            <person name="Weissenbach J."/>
            <person name="Roy S.W."/>
            <person name="Artiguenave F."/>
            <person name="Postlethwait J.H."/>
            <person name="Manak J.R."/>
            <person name="Thompson E.M."/>
            <person name="Jaillon O."/>
            <person name="Du Pasquier L."/>
            <person name="Boudinot P."/>
            <person name="Liberles D.A."/>
            <person name="Volff J.N."/>
            <person name="Philippe H."/>
            <person name="Lenhard B."/>
            <person name="Roest Crollius H."/>
            <person name="Wincker P."/>
            <person name="Chourrout D."/>
        </authorList>
    </citation>
    <scope>NUCLEOTIDE SEQUENCE [LARGE SCALE GENOMIC DNA]</scope>
</reference>
<keyword evidence="4" id="KW-1185">Reference proteome</keyword>
<gene>
    <name evidence="3" type="ORF">GSOID_T00013135001</name>
</gene>
<keyword evidence="1" id="KW-0175">Coiled coil</keyword>
<proteinExistence type="predicted"/>
<dbReference type="Proteomes" id="UP000001307">
    <property type="component" value="Unassembled WGS sequence"/>
</dbReference>
<protein>
    <submittedName>
        <fullName evidence="3">Uncharacterized protein</fullName>
    </submittedName>
</protein>
<feature type="coiled-coil region" evidence="1">
    <location>
        <begin position="280"/>
        <end position="307"/>
    </location>
</feature>
<feature type="region of interest" description="Disordered" evidence="2">
    <location>
        <begin position="118"/>
        <end position="141"/>
    </location>
</feature>
<name>E4XKH2_OIKDI</name>
<accession>E4XKH2</accession>
<sequence length="338" mass="38011">MGFWRGLCCIPRRKRSNTDNLEKTIVERIPEENDFDQVVPETFNESSDAKAAMSKKSQFEDLLNSKQNELGLEDIGAFGDQKAPLNTTITLMRKSSSASSSSSVVSASDIAQIPAIDSSSDTMSYSSDDTEQISENLDPNDTKASLRAMLSRSLDNLESGRSTAEINESFDCKTHDARYSLDPVSIGHMRMNIANKLDSGAREIQKLSEYEYKGDELRNLISAKIEELEEGEVSDDSDDDPIYEPGSTQSDDSFTISDEINYEPNEQDLSEDDVSVQEMLDLHGEDLESLRRRLSVLNKDVTSFQDEFIERRRMEAEEIAMINMQEENNDDGEDIDQE</sequence>
<dbReference type="InParanoid" id="E4XKH2"/>
<dbReference type="OrthoDB" id="10449035at2759"/>
<organism evidence="3 4">
    <name type="scientific">Oikopleura dioica</name>
    <name type="common">Tunicate</name>
    <dbReference type="NCBI Taxonomy" id="34765"/>
    <lineage>
        <taxon>Eukaryota</taxon>
        <taxon>Metazoa</taxon>
        <taxon>Chordata</taxon>
        <taxon>Tunicata</taxon>
        <taxon>Appendicularia</taxon>
        <taxon>Copelata</taxon>
        <taxon>Oikopleuridae</taxon>
        <taxon>Oikopleura</taxon>
    </lineage>
</organism>
<dbReference type="EMBL" id="FN653064">
    <property type="protein sequence ID" value="CBY24961.1"/>
    <property type="molecule type" value="Genomic_DNA"/>
</dbReference>
<evidence type="ECO:0000313" key="3">
    <source>
        <dbReference type="EMBL" id="CBY24961.1"/>
    </source>
</evidence>
<evidence type="ECO:0000256" key="1">
    <source>
        <dbReference type="SAM" id="Coils"/>
    </source>
</evidence>
<evidence type="ECO:0000256" key="2">
    <source>
        <dbReference type="SAM" id="MobiDB-lite"/>
    </source>
</evidence>
<feature type="compositionally biased region" description="Low complexity" evidence="2">
    <location>
        <begin position="118"/>
        <end position="127"/>
    </location>
</feature>
<dbReference type="AlphaFoldDB" id="E4XKH2"/>
<feature type="compositionally biased region" description="Acidic residues" evidence="2">
    <location>
        <begin position="228"/>
        <end position="242"/>
    </location>
</feature>
<feature type="compositionally biased region" description="Polar residues" evidence="2">
    <location>
        <begin position="246"/>
        <end position="255"/>
    </location>
</feature>
<feature type="region of interest" description="Disordered" evidence="2">
    <location>
        <begin position="228"/>
        <end position="255"/>
    </location>
</feature>